<dbReference type="EMBL" id="CP024696">
    <property type="protein sequence ID" value="ATV53201.1"/>
    <property type="molecule type" value="Genomic_DNA"/>
</dbReference>
<organism evidence="1 2">
    <name type="scientific">Prevotella intermedia</name>
    <dbReference type="NCBI Taxonomy" id="28131"/>
    <lineage>
        <taxon>Bacteria</taxon>
        <taxon>Pseudomonadati</taxon>
        <taxon>Bacteroidota</taxon>
        <taxon>Bacteroidia</taxon>
        <taxon>Bacteroidales</taxon>
        <taxon>Prevotellaceae</taxon>
        <taxon>Prevotella</taxon>
    </lineage>
</organism>
<reference evidence="1 2" key="1">
    <citation type="submission" date="2017-11" db="EMBL/GenBank/DDBJ databases">
        <title>Genome sequencing of Prevotella intermedia KCOM 2033.</title>
        <authorList>
            <person name="Kook J.-K."/>
            <person name="Park S.-N."/>
            <person name="Lim Y.K."/>
        </authorList>
    </citation>
    <scope>NUCLEOTIDE SEQUENCE [LARGE SCALE GENOMIC DNA]</scope>
    <source>
        <strain evidence="1 2">KCOM 2033</strain>
    </source>
</reference>
<dbReference type="AlphaFoldDB" id="A0A2D3NCP0"/>
<gene>
    <name evidence="1" type="ORF">CTM50_09255</name>
</gene>
<dbReference type="Proteomes" id="UP000229323">
    <property type="component" value="Chromosome"/>
</dbReference>
<evidence type="ECO:0000313" key="2">
    <source>
        <dbReference type="Proteomes" id="UP000229323"/>
    </source>
</evidence>
<evidence type="ECO:0000313" key="1">
    <source>
        <dbReference type="EMBL" id="ATV53201.1"/>
    </source>
</evidence>
<name>A0A2D3NCP0_PREIN</name>
<dbReference type="RefSeq" id="WP_100023423.1">
    <property type="nucleotide sequence ID" value="NZ_CP024696.1"/>
</dbReference>
<protein>
    <submittedName>
        <fullName evidence="1">Uncharacterized protein</fullName>
    </submittedName>
</protein>
<accession>A0A2D3NCP0</accession>
<sequence length="134" mass="15899">MIRQDYFIRLIEEFAAALATMMKKKEDERDDSLKDLYRQYVGDYTLLRNMSVDELIAYAANEWDDKERTDRLEMAAELLYAEGSYKVNPLRNMLLEKAYLLFAYVDEKQSVYSIERKTKIARLHSILHEQANQS</sequence>
<proteinExistence type="predicted"/>